<sequence length="188" mass="20110">MSRSLSKRRSNALADRIAGFGDPSMGDERERDIILRAYTLSAVLSTFVLFALGILFAAIGAGYWSALLMLSPLVGTLAISGYCKRAGIDLALSVANIRPMRLTVSYVISICLALAWLFAMAFHQVNGHPLFPVGLGSTMGNSDSPGASMFGGIIGMAVVIAISTILRYRKKAQAREEVARAHAIDDED</sequence>
<evidence type="ECO:0000256" key="1">
    <source>
        <dbReference type="SAM" id="Phobius"/>
    </source>
</evidence>
<organism evidence="2 3">
    <name type="scientific">Corynebacterium suicordis DSM 45110</name>
    <dbReference type="NCBI Taxonomy" id="1121369"/>
    <lineage>
        <taxon>Bacteria</taxon>
        <taxon>Bacillati</taxon>
        <taxon>Actinomycetota</taxon>
        <taxon>Actinomycetes</taxon>
        <taxon>Mycobacteriales</taxon>
        <taxon>Corynebacteriaceae</taxon>
        <taxon>Corynebacterium</taxon>
    </lineage>
</organism>
<protein>
    <submittedName>
        <fullName evidence="2">Uncharacterized protein</fullName>
    </submittedName>
</protein>
<dbReference type="EMBL" id="JADKMY010000001">
    <property type="protein sequence ID" value="MBF4553063.1"/>
    <property type="molecule type" value="Genomic_DNA"/>
</dbReference>
<dbReference type="RefSeq" id="WP_194555911.1">
    <property type="nucleotide sequence ID" value="NZ_JADKMY010000001.1"/>
</dbReference>
<gene>
    <name evidence="2" type="ORF">IRY30_03060</name>
</gene>
<reference evidence="2 3" key="1">
    <citation type="submission" date="2020-10" db="EMBL/GenBank/DDBJ databases">
        <title>Novel species in genus Corynebacterium.</title>
        <authorList>
            <person name="Zhang G."/>
        </authorList>
    </citation>
    <scope>NUCLEOTIDE SEQUENCE [LARGE SCALE GENOMIC DNA]</scope>
    <source>
        <strain evidence="2 3">DSM 45110</strain>
    </source>
</reference>
<keyword evidence="1" id="KW-1133">Transmembrane helix</keyword>
<feature type="transmembrane region" description="Helical" evidence="1">
    <location>
        <begin position="33"/>
        <end position="57"/>
    </location>
</feature>
<proteinExistence type="predicted"/>
<accession>A0ABR9ZI08</accession>
<name>A0ABR9ZI08_9CORY</name>
<keyword evidence="3" id="KW-1185">Reference proteome</keyword>
<comment type="caution">
    <text evidence="2">The sequence shown here is derived from an EMBL/GenBank/DDBJ whole genome shotgun (WGS) entry which is preliminary data.</text>
</comment>
<dbReference type="Proteomes" id="UP000635902">
    <property type="component" value="Unassembled WGS sequence"/>
</dbReference>
<evidence type="ECO:0000313" key="3">
    <source>
        <dbReference type="Proteomes" id="UP000635902"/>
    </source>
</evidence>
<keyword evidence="1" id="KW-0472">Membrane</keyword>
<keyword evidence="1" id="KW-0812">Transmembrane</keyword>
<feature type="transmembrane region" description="Helical" evidence="1">
    <location>
        <begin position="145"/>
        <end position="166"/>
    </location>
</feature>
<evidence type="ECO:0000313" key="2">
    <source>
        <dbReference type="EMBL" id="MBF4553063.1"/>
    </source>
</evidence>
<feature type="transmembrane region" description="Helical" evidence="1">
    <location>
        <begin position="63"/>
        <end position="83"/>
    </location>
</feature>
<feature type="transmembrane region" description="Helical" evidence="1">
    <location>
        <begin position="104"/>
        <end position="125"/>
    </location>
</feature>